<dbReference type="GeneTree" id="ENSGT01060000249111"/>
<keyword evidence="7" id="KW-1185">Reference proteome</keyword>
<dbReference type="InterPro" id="IPR050143">
    <property type="entry name" value="TRIM/RBCC"/>
</dbReference>
<proteinExistence type="predicted"/>
<dbReference type="InterPro" id="IPR013083">
    <property type="entry name" value="Znf_RING/FYVE/PHD"/>
</dbReference>
<evidence type="ECO:0000259" key="5">
    <source>
        <dbReference type="PROSITE" id="PS50089"/>
    </source>
</evidence>
<protein>
    <recommendedName>
        <fullName evidence="5">RING-type domain-containing protein</fullName>
    </recommendedName>
</protein>
<dbReference type="InParanoid" id="A0A673YCT6"/>
<dbReference type="GO" id="GO:0008270">
    <property type="term" value="F:zinc ion binding"/>
    <property type="evidence" value="ECO:0007669"/>
    <property type="project" value="UniProtKB-KW"/>
</dbReference>
<dbReference type="Gene3D" id="3.30.40.10">
    <property type="entry name" value="Zinc/RING finger domain, C3HC4 (zinc finger)"/>
    <property type="match status" value="1"/>
</dbReference>
<evidence type="ECO:0000313" key="7">
    <source>
        <dbReference type="Proteomes" id="UP000472277"/>
    </source>
</evidence>
<reference evidence="6" key="1">
    <citation type="submission" date="2025-08" db="UniProtKB">
        <authorList>
            <consortium name="Ensembl"/>
        </authorList>
    </citation>
    <scope>IDENTIFICATION</scope>
</reference>
<evidence type="ECO:0000256" key="1">
    <source>
        <dbReference type="ARBA" id="ARBA00022723"/>
    </source>
</evidence>
<dbReference type="PROSITE" id="PS50089">
    <property type="entry name" value="ZF_RING_2"/>
    <property type="match status" value="1"/>
</dbReference>
<dbReference type="InterPro" id="IPR001841">
    <property type="entry name" value="Znf_RING"/>
</dbReference>
<sequence>MAFKSSLPEEDLSCPVCCDIFQDPVILFCSLSVCKACLHLWCKGKESPECPVFRGSSSMEPPMNLALKNLCESFLQERSQKALGLFVIVVWSGRGRGCLFYVFQGFLVNVLC</sequence>
<dbReference type="OMA" id="RCETLMA"/>
<evidence type="ECO:0000256" key="4">
    <source>
        <dbReference type="PROSITE-ProRule" id="PRU00175"/>
    </source>
</evidence>
<evidence type="ECO:0000256" key="3">
    <source>
        <dbReference type="ARBA" id="ARBA00022833"/>
    </source>
</evidence>
<dbReference type="PANTHER" id="PTHR24103">
    <property type="entry name" value="E3 UBIQUITIN-PROTEIN LIGASE TRIM"/>
    <property type="match status" value="1"/>
</dbReference>
<keyword evidence="2 4" id="KW-0863">Zinc-finger</keyword>
<dbReference type="SUPFAM" id="SSF57850">
    <property type="entry name" value="RING/U-box"/>
    <property type="match status" value="1"/>
</dbReference>
<organism evidence="6 7">
    <name type="scientific">Salmo trutta</name>
    <name type="common">Brown trout</name>
    <dbReference type="NCBI Taxonomy" id="8032"/>
    <lineage>
        <taxon>Eukaryota</taxon>
        <taxon>Metazoa</taxon>
        <taxon>Chordata</taxon>
        <taxon>Craniata</taxon>
        <taxon>Vertebrata</taxon>
        <taxon>Euteleostomi</taxon>
        <taxon>Actinopterygii</taxon>
        <taxon>Neopterygii</taxon>
        <taxon>Teleostei</taxon>
        <taxon>Protacanthopterygii</taxon>
        <taxon>Salmoniformes</taxon>
        <taxon>Salmonidae</taxon>
        <taxon>Salmoninae</taxon>
        <taxon>Salmo</taxon>
    </lineage>
</organism>
<evidence type="ECO:0000256" key="2">
    <source>
        <dbReference type="ARBA" id="ARBA00022771"/>
    </source>
</evidence>
<accession>A0A673YCT6</accession>
<name>A0A673YCT6_SALTR</name>
<keyword evidence="1" id="KW-0479">Metal-binding</keyword>
<keyword evidence="3" id="KW-0862">Zinc</keyword>
<dbReference type="Proteomes" id="UP000472277">
    <property type="component" value="Chromosome 29"/>
</dbReference>
<reference evidence="6" key="2">
    <citation type="submission" date="2025-09" db="UniProtKB">
        <authorList>
            <consortium name="Ensembl"/>
        </authorList>
    </citation>
    <scope>IDENTIFICATION</scope>
</reference>
<dbReference type="Ensembl" id="ENSSTUT00000033671.1">
    <property type="protein sequence ID" value="ENSSTUP00000032217.1"/>
    <property type="gene ID" value="ENSSTUG00000013853.1"/>
</dbReference>
<feature type="domain" description="RING-type" evidence="5">
    <location>
        <begin position="14"/>
        <end position="54"/>
    </location>
</feature>
<dbReference type="AlphaFoldDB" id="A0A673YCT6"/>
<evidence type="ECO:0000313" key="6">
    <source>
        <dbReference type="Ensembl" id="ENSSTUP00000032217.1"/>
    </source>
</evidence>